<proteinExistence type="predicted"/>
<reference evidence="1" key="1">
    <citation type="submission" date="2023-07" db="EMBL/GenBank/DDBJ databases">
        <authorList>
            <consortium name="AG Swart"/>
            <person name="Singh M."/>
            <person name="Singh A."/>
            <person name="Seah K."/>
            <person name="Emmerich C."/>
        </authorList>
    </citation>
    <scope>NUCLEOTIDE SEQUENCE</scope>
    <source>
        <strain evidence="1">DP1</strain>
    </source>
</reference>
<dbReference type="EMBL" id="CAMPGE010001932">
    <property type="protein sequence ID" value="CAI2360735.1"/>
    <property type="molecule type" value="Genomic_DNA"/>
</dbReference>
<name>A0AAD1X7W5_EUPCR</name>
<accession>A0AAD1X7W5</accession>
<organism evidence="1 2">
    <name type="scientific">Euplotes crassus</name>
    <dbReference type="NCBI Taxonomy" id="5936"/>
    <lineage>
        <taxon>Eukaryota</taxon>
        <taxon>Sar</taxon>
        <taxon>Alveolata</taxon>
        <taxon>Ciliophora</taxon>
        <taxon>Intramacronucleata</taxon>
        <taxon>Spirotrichea</taxon>
        <taxon>Hypotrichia</taxon>
        <taxon>Euplotida</taxon>
        <taxon>Euplotidae</taxon>
        <taxon>Moneuplotes</taxon>
    </lineage>
</organism>
<sequence length="257" mass="28941">MYRDFMGNSNVNCKECCLKSVDSFDLKSSRGEAREFLREIEYQSGFGQDTVVIRKVEENAEKDAFIITAQKAKQNGTAIQKGAGIQTEKKAANQKLQKIENKDDIVIDDSEREIDGAQFEIHVENLDSIKNSSDARCEKNSKRLNHNAVIEEEIKCAQISDSDSVSNSEDSDELNDQVEDVINNNKNLFGSVYNGIIKVQFSPMNCKRLKELNQTEEAPAVIAPHNFGKGQLQVSFMTKKKEQQKVKNVLKTLQSLL</sequence>
<protein>
    <submittedName>
        <fullName evidence="1">Uncharacterized protein</fullName>
    </submittedName>
</protein>
<evidence type="ECO:0000313" key="2">
    <source>
        <dbReference type="Proteomes" id="UP001295684"/>
    </source>
</evidence>
<dbReference type="AlphaFoldDB" id="A0AAD1X7W5"/>
<evidence type="ECO:0000313" key="1">
    <source>
        <dbReference type="EMBL" id="CAI2360735.1"/>
    </source>
</evidence>
<comment type="caution">
    <text evidence="1">The sequence shown here is derived from an EMBL/GenBank/DDBJ whole genome shotgun (WGS) entry which is preliminary data.</text>
</comment>
<keyword evidence="2" id="KW-1185">Reference proteome</keyword>
<dbReference type="Proteomes" id="UP001295684">
    <property type="component" value="Unassembled WGS sequence"/>
</dbReference>
<gene>
    <name evidence="1" type="ORF">ECRASSUSDP1_LOCUS2040</name>
</gene>